<dbReference type="EMBL" id="JAMQYH010000001">
    <property type="protein sequence ID" value="KAJ1704671.1"/>
    <property type="molecule type" value="Genomic_DNA"/>
</dbReference>
<evidence type="ECO:0000313" key="3">
    <source>
        <dbReference type="EMBL" id="KAJ1704671.1"/>
    </source>
</evidence>
<keyword evidence="4" id="KW-1185">Reference proteome</keyword>
<feature type="transmembrane region" description="Helical" evidence="1">
    <location>
        <begin position="12"/>
        <end position="31"/>
    </location>
</feature>
<dbReference type="Proteomes" id="UP001151287">
    <property type="component" value="Unassembled WGS sequence"/>
</dbReference>
<proteinExistence type="predicted"/>
<dbReference type="InterPro" id="IPR005069">
    <property type="entry name" value="Nucl-diP-sugar_transferase"/>
</dbReference>
<keyword evidence="1" id="KW-0472">Membrane</keyword>
<keyword evidence="1" id="KW-0812">Transmembrane</keyword>
<name>A0A9Q0D2H4_9POAL</name>
<sequence>MDREGNSLRMIASFILGVGATLTLVVFYQAANFDSGKSLEKLSFGNGTVNATHQEQSPFQDLAPLMKRVADDDGTIIMTSVNWACAKPDSLLDLFLQSFQTGEKINHFLKHLLIIAFDPRTFERCKLVHPFCYQLKVNVNFTAEQGFNSNGYIDLVWSKIELQRYILELGYNFLFTDVDILWFRNPFKHVTVYADMTTSSDQYNGDPDDISNPQNTGFFYVKSNNRTIEMMRFWHDARKRFPPDHEQNIFSKIKQEIADSHGINIQFVDPIYFTGFCQYSADLTKVCTVHSNCCGNGLGAKLHDLRDLMDYWKNYTTLSIEEKKNNKWYTWTKPDRQCNPVQW</sequence>
<accession>A0A9Q0D2H4</accession>
<evidence type="ECO:0000313" key="4">
    <source>
        <dbReference type="Proteomes" id="UP001151287"/>
    </source>
</evidence>
<feature type="domain" description="Nucleotide-diphospho-sugar transferase" evidence="2">
    <location>
        <begin position="108"/>
        <end position="305"/>
    </location>
</feature>
<organism evidence="3 4">
    <name type="scientific">Rhynchospora breviuscula</name>
    <dbReference type="NCBI Taxonomy" id="2022672"/>
    <lineage>
        <taxon>Eukaryota</taxon>
        <taxon>Viridiplantae</taxon>
        <taxon>Streptophyta</taxon>
        <taxon>Embryophyta</taxon>
        <taxon>Tracheophyta</taxon>
        <taxon>Spermatophyta</taxon>
        <taxon>Magnoliopsida</taxon>
        <taxon>Liliopsida</taxon>
        <taxon>Poales</taxon>
        <taxon>Cyperaceae</taxon>
        <taxon>Cyperoideae</taxon>
        <taxon>Rhynchosporeae</taxon>
        <taxon>Rhynchospora</taxon>
    </lineage>
</organism>
<dbReference type="AlphaFoldDB" id="A0A9Q0D2H4"/>
<protein>
    <recommendedName>
        <fullName evidence="2">Nucleotide-diphospho-sugar transferase domain-containing protein</fullName>
    </recommendedName>
</protein>
<dbReference type="OrthoDB" id="604820at2759"/>
<comment type="caution">
    <text evidence="3">The sequence shown here is derived from an EMBL/GenBank/DDBJ whole genome shotgun (WGS) entry which is preliminary data.</text>
</comment>
<dbReference type="PANTHER" id="PTHR46038">
    <property type="entry name" value="EXPRESSED PROTEIN-RELATED"/>
    <property type="match status" value="1"/>
</dbReference>
<gene>
    <name evidence="3" type="ORF">LUZ63_004450</name>
</gene>
<evidence type="ECO:0000256" key="1">
    <source>
        <dbReference type="SAM" id="Phobius"/>
    </source>
</evidence>
<dbReference type="Pfam" id="PF03407">
    <property type="entry name" value="Nucleotid_trans"/>
    <property type="match status" value="1"/>
</dbReference>
<reference evidence="3" key="1">
    <citation type="journal article" date="2022" name="Cell">
        <title>Repeat-based holocentromeres influence genome architecture and karyotype evolution.</title>
        <authorList>
            <person name="Hofstatter P.G."/>
            <person name="Thangavel G."/>
            <person name="Lux T."/>
            <person name="Neumann P."/>
            <person name="Vondrak T."/>
            <person name="Novak P."/>
            <person name="Zhang M."/>
            <person name="Costa L."/>
            <person name="Castellani M."/>
            <person name="Scott A."/>
            <person name="Toegelov H."/>
            <person name="Fuchs J."/>
            <person name="Mata-Sucre Y."/>
            <person name="Dias Y."/>
            <person name="Vanzela A.L.L."/>
            <person name="Huettel B."/>
            <person name="Almeida C.C.S."/>
            <person name="Simkova H."/>
            <person name="Souza G."/>
            <person name="Pedrosa-Harand A."/>
            <person name="Macas J."/>
            <person name="Mayer K.F.X."/>
            <person name="Houben A."/>
            <person name="Marques A."/>
        </authorList>
    </citation>
    <scope>NUCLEOTIDE SEQUENCE</scope>
    <source>
        <strain evidence="3">RhyBre1mFocal</strain>
    </source>
</reference>
<keyword evidence="1" id="KW-1133">Transmembrane helix</keyword>
<dbReference type="PANTHER" id="PTHR46038:SF13">
    <property type="entry name" value="GLYCOSYLTRANSFERASE"/>
    <property type="match status" value="1"/>
</dbReference>
<evidence type="ECO:0000259" key="2">
    <source>
        <dbReference type="Pfam" id="PF03407"/>
    </source>
</evidence>
<dbReference type="InterPro" id="IPR044821">
    <property type="entry name" value="At1g28695/At4g15970-like"/>
</dbReference>